<name>A0A9P5ZM72_PLEER</name>
<keyword evidence="3" id="KW-1185">Reference proteome</keyword>
<dbReference type="AlphaFoldDB" id="A0A9P5ZM72"/>
<evidence type="ECO:0008006" key="4">
    <source>
        <dbReference type="Google" id="ProtNLM"/>
    </source>
</evidence>
<organism evidence="2 3">
    <name type="scientific">Pleurotus eryngii</name>
    <name type="common">Boletus of the steppes</name>
    <dbReference type="NCBI Taxonomy" id="5323"/>
    <lineage>
        <taxon>Eukaryota</taxon>
        <taxon>Fungi</taxon>
        <taxon>Dikarya</taxon>
        <taxon>Basidiomycota</taxon>
        <taxon>Agaricomycotina</taxon>
        <taxon>Agaricomycetes</taxon>
        <taxon>Agaricomycetidae</taxon>
        <taxon>Agaricales</taxon>
        <taxon>Pleurotineae</taxon>
        <taxon>Pleurotaceae</taxon>
        <taxon>Pleurotus</taxon>
    </lineage>
</organism>
<feature type="signal peptide" evidence="1">
    <location>
        <begin position="1"/>
        <end position="20"/>
    </location>
</feature>
<sequence>MYTAWRLWVVGCGPWVAVAGWKIHAPDQATTSQDLGMSMWAESKDYPHNLKHQVLKRQAHGSTSQLGRMHIHHQHAYSALESGLVSLRPLLILWNCELDEG</sequence>
<dbReference type="Proteomes" id="UP000807025">
    <property type="component" value="Unassembled WGS sequence"/>
</dbReference>
<accession>A0A9P5ZM72</accession>
<dbReference type="EMBL" id="MU154653">
    <property type="protein sequence ID" value="KAF9489962.1"/>
    <property type="molecule type" value="Genomic_DNA"/>
</dbReference>
<evidence type="ECO:0000313" key="2">
    <source>
        <dbReference type="EMBL" id="KAF9489962.1"/>
    </source>
</evidence>
<keyword evidence="1" id="KW-0732">Signal</keyword>
<protein>
    <recommendedName>
        <fullName evidence="4">Secreted protein</fullName>
    </recommendedName>
</protein>
<proteinExistence type="predicted"/>
<evidence type="ECO:0000313" key="3">
    <source>
        <dbReference type="Proteomes" id="UP000807025"/>
    </source>
</evidence>
<gene>
    <name evidence="2" type="ORF">BDN71DRAFT_1435005</name>
</gene>
<evidence type="ECO:0000256" key="1">
    <source>
        <dbReference type="SAM" id="SignalP"/>
    </source>
</evidence>
<feature type="chain" id="PRO_5040242504" description="Secreted protein" evidence="1">
    <location>
        <begin position="21"/>
        <end position="101"/>
    </location>
</feature>
<comment type="caution">
    <text evidence="2">The sequence shown here is derived from an EMBL/GenBank/DDBJ whole genome shotgun (WGS) entry which is preliminary data.</text>
</comment>
<reference evidence="2" key="1">
    <citation type="submission" date="2020-11" db="EMBL/GenBank/DDBJ databases">
        <authorList>
            <consortium name="DOE Joint Genome Institute"/>
            <person name="Ahrendt S."/>
            <person name="Riley R."/>
            <person name="Andreopoulos W."/>
            <person name="Labutti K."/>
            <person name="Pangilinan J."/>
            <person name="Ruiz-Duenas F.J."/>
            <person name="Barrasa J.M."/>
            <person name="Sanchez-Garcia M."/>
            <person name="Camarero S."/>
            <person name="Miyauchi S."/>
            <person name="Serrano A."/>
            <person name="Linde D."/>
            <person name="Babiker R."/>
            <person name="Drula E."/>
            <person name="Ayuso-Fernandez I."/>
            <person name="Pacheco R."/>
            <person name="Padilla G."/>
            <person name="Ferreira P."/>
            <person name="Barriuso J."/>
            <person name="Kellner H."/>
            <person name="Castanera R."/>
            <person name="Alfaro M."/>
            <person name="Ramirez L."/>
            <person name="Pisabarro A.G."/>
            <person name="Kuo A."/>
            <person name="Tritt A."/>
            <person name="Lipzen A."/>
            <person name="He G."/>
            <person name="Yan M."/>
            <person name="Ng V."/>
            <person name="Cullen D."/>
            <person name="Martin F."/>
            <person name="Rosso M.-N."/>
            <person name="Henrissat B."/>
            <person name="Hibbett D."/>
            <person name="Martinez A.T."/>
            <person name="Grigoriev I.V."/>
        </authorList>
    </citation>
    <scope>NUCLEOTIDE SEQUENCE</scope>
    <source>
        <strain evidence="2">ATCC 90797</strain>
    </source>
</reference>